<evidence type="ECO:0000256" key="2">
    <source>
        <dbReference type="ARBA" id="ARBA00023157"/>
    </source>
</evidence>
<dbReference type="Gene3D" id="2.60.120.290">
    <property type="entry name" value="Spermadhesin, CUB domain"/>
    <property type="match status" value="2"/>
</dbReference>
<dbReference type="FunFam" id="2.60.120.290:FF:000005">
    <property type="entry name" value="Procollagen C-endopeptidase enhancer 1"/>
    <property type="match status" value="1"/>
</dbReference>
<dbReference type="Proteomes" id="UP000027135">
    <property type="component" value="Unassembled WGS sequence"/>
</dbReference>
<dbReference type="PROSITE" id="PS01180">
    <property type="entry name" value="CUB"/>
    <property type="match status" value="2"/>
</dbReference>
<dbReference type="PANTHER" id="PTHR24251">
    <property type="entry name" value="OVOCHYMASE-RELATED"/>
    <property type="match status" value="1"/>
</dbReference>
<reference evidence="5 6" key="1">
    <citation type="journal article" date="2014" name="Nat. Commun.">
        <title>Molecular traces of alternative social organization in a termite genome.</title>
        <authorList>
            <person name="Terrapon N."/>
            <person name="Li C."/>
            <person name="Robertson H.M."/>
            <person name="Ji L."/>
            <person name="Meng X."/>
            <person name="Booth W."/>
            <person name="Chen Z."/>
            <person name="Childers C.P."/>
            <person name="Glastad K.M."/>
            <person name="Gokhale K."/>
            <person name="Gowin J."/>
            <person name="Gronenberg W."/>
            <person name="Hermansen R.A."/>
            <person name="Hu H."/>
            <person name="Hunt B.G."/>
            <person name="Huylmans A.K."/>
            <person name="Khalil S.M."/>
            <person name="Mitchell R.D."/>
            <person name="Munoz-Torres M.C."/>
            <person name="Mustard J.A."/>
            <person name="Pan H."/>
            <person name="Reese J.T."/>
            <person name="Scharf M.E."/>
            <person name="Sun F."/>
            <person name="Vogel H."/>
            <person name="Xiao J."/>
            <person name="Yang W."/>
            <person name="Yang Z."/>
            <person name="Yang Z."/>
            <person name="Zhou J."/>
            <person name="Zhu J."/>
            <person name="Brent C.S."/>
            <person name="Elsik C.G."/>
            <person name="Goodisman M.A."/>
            <person name="Liberles D.A."/>
            <person name="Roe R.M."/>
            <person name="Vargo E.L."/>
            <person name="Vilcinskas A."/>
            <person name="Wang J."/>
            <person name="Bornberg-Bauer E."/>
            <person name="Korb J."/>
            <person name="Zhang G."/>
            <person name="Liebig J."/>
        </authorList>
    </citation>
    <scope>NUCLEOTIDE SEQUENCE [LARGE SCALE GENOMIC DNA]</scope>
    <source>
        <tissue evidence="5">Whole organism</tissue>
    </source>
</reference>
<evidence type="ECO:0000259" key="4">
    <source>
        <dbReference type="PROSITE" id="PS01180"/>
    </source>
</evidence>
<evidence type="ECO:0000313" key="6">
    <source>
        <dbReference type="Proteomes" id="UP000027135"/>
    </source>
</evidence>
<feature type="disulfide bond" evidence="3">
    <location>
        <begin position="247"/>
        <end position="259"/>
    </location>
</feature>
<feature type="domain" description="CUB" evidence="4">
    <location>
        <begin position="116"/>
        <end position="234"/>
    </location>
</feature>
<dbReference type="InParanoid" id="A0A067RWH1"/>
<evidence type="ECO:0000256" key="1">
    <source>
        <dbReference type="ARBA" id="ARBA00022737"/>
    </source>
</evidence>
<gene>
    <name evidence="5" type="ORF">L798_06717</name>
</gene>
<dbReference type="InterPro" id="IPR000859">
    <property type="entry name" value="CUB_dom"/>
</dbReference>
<keyword evidence="6" id="KW-1185">Reference proteome</keyword>
<feature type="domain" description="CUB" evidence="4">
    <location>
        <begin position="19"/>
        <end position="102"/>
    </location>
</feature>
<dbReference type="InterPro" id="IPR002172">
    <property type="entry name" value="LDrepeatLR_classA_rpt"/>
</dbReference>
<dbReference type="PROSITE" id="PS50068">
    <property type="entry name" value="LDLRA_2"/>
    <property type="match status" value="1"/>
</dbReference>
<feature type="non-terminal residue" evidence="5">
    <location>
        <position position="1"/>
    </location>
</feature>
<dbReference type="SMART" id="SM00042">
    <property type="entry name" value="CUB"/>
    <property type="match status" value="2"/>
</dbReference>
<comment type="caution">
    <text evidence="3">Lacks conserved residue(s) required for the propagation of feature annotation.</text>
</comment>
<feature type="disulfide bond" evidence="3">
    <location>
        <begin position="254"/>
        <end position="272"/>
    </location>
</feature>
<dbReference type="AlphaFoldDB" id="A0A067RWH1"/>
<dbReference type="SUPFAM" id="SSF49854">
    <property type="entry name" value="Spermadhesin, CUB domain"/>
    <property type="match status" value="2"/>
</dbReference>
<proteinExistence type="predicted"/>
<keyword evidence="1" id="KW-0677">Repeat</keyword>
<dbReference type="EMBL" id="KK852423">
    <property type="protein sequence ID" value="KDR24249.1"/>
    <property type="molecule type" value="Genomic_DNA"/>
</dbReference>
<name>A0A067RWH1_ZOONE</name>
<dbReference type="PANTHER" id="PTHR24251:SF28">
    <property type="entry name" value="NEUROPILIN AND TOLLOID-LIKE, ISOFORM B"/>
    <property type="match status" value="1"/>
</dbReference>
<keyword evidence="2 3" id="KW-1015">Disulfide bond</keyword>
<dbReference type="OMA" id="EECPNDF"/>
<dbReference type="CDD" id="cd00041">
    <property type="entry name" value="CUB"/>
    <property type="match status" value="2"/>
</dbReference>
<organism evidence="5 6">
    <name type="scientific">Zootermopsis nevadensis</name>
    <name type="common">Dampwood termite</name>
    <dbReference type="NCBI Taxonomy" id="136037"/>
    <lineage>
        <taxon>Eukaryota</taxon>
        <taxon>Metazoa</taxon>
        <taxon>Ecdysozoa</taxon>
        <taxon>Arthropoda</taxon>
        <taxon>Hexapoda</taxon>
        <taxon>Insecta</taxon>
        <taxon>Pterygota</taxon>
        <taxon>Neoptera</taxon>
        <taxon>Polyneoptera</taxon>
        <taxon>Dictyoptera</taxon>
        <taxon>Blattodea</taxon>
        <taxon>Blattoidea</taxon>
        <taxon>Termitoidae</taxon>
        <taxon>Termopsidae</taxon>
        <taxon>Zootermopsis</taxon>
    </lineage>
</organism>
<dbReference type="Pfam" id="PF00431">
    <property type="entry name" value="CUB"/>
    <property type="match status" value="2"/>
</dbReference>
<dbReference type="CDD" id="cd00112">
    <property type="entry name" value="LDLa"/>
    <property type="match status" value="1"/>
</dbReference>
<protein>
    <submittedName>
        <fullName evidence="5">Neuropilin and tolloid-like protein 2</fullName>
    </submittedName>
</protein>
<dbReference type="eggNOG" id="ENOG502QW0Z">
    <property type="taxonomic scope" value="Eukaryota"/>
</dbReference>
<feature type="non-terminal residue" evidence="5">
    <location>
        <position position="280"/>
    </location>
</feature>
<sequence length="280" mass="32557">RMYFLYSICLPLFQEMSLVTAEPGHLLKLDFRNKFDLEYSKNCTYDFLEVRDGQHGYDQLKHKFCGNTFPDIIESSSRYLWLRFKSDDSIEGAGFTAVYESVLPEPGGKLVEMPACKIYSDGYEGWLNTSYINPSYLDKTSQLTRPIDCMWTVNVTEGWKIQLVFKTFNLFKPNDCQKNFVDIFSPTTDVKSRVKTFCGAIADVVNSENNILYVRFFADSDARNSTFSSLFTAYREAKKNDENDGRCKSDEFDCQDERCIKKELECNGNENCRFRWDDDE</sequence>
<evidence type="ECO:0000313" key="5">
    <source>
        <dbReference type="EMBL" id="KDR24249.1"/>
    </source>
</evidence>
<evidence type="ECO:0000256" key="3">
    <source>
        <dbReference type="PROSITE-ProRule" id="PRU00124"/>
    </source>
</evidence>
<dbReference type="InterPro" id="IPR035914">
    <property type="entry name" value="Sperma_CUB_dom_sf"/>
</dbReference>
<accession>A0A067RWH1</accession>